<comment type="caution">
    <text evidence="5">The sequence shown here is derived from an EMBL/GenBank/DDBJ whole genome shotgun (WGS) entry which is preliminary data.</text>
</comment>
<keyword evidence="3 4" id="KW-0808">Transferase</keyword>
<gene>
    <name evidence="5" type="ORF">APZ16_03525</name>
</gene>
<dbReference type="STRING" id="1776334.APZ16_03525"/>
<evidence type="ECO:0000256" key="1">
    <source>
        <dbReference type="ARBA" id="ARBA00007137"/>
    </source>
</evidence>
<dbReference type="InterPro" id="IPR038601">
    <property type="entry name" value="MttB-like_sf"/>
</dbReference>
<sequence length="483" mass="53814">MDLKEGQLQFLTKDELYEIHLATSEILEEVGVKFLSQKALEILDKAGAHVDFKKETARIPEYLVKEAVKRAPSSCTLYGRNFNYKLRLGGKRVYFSMSGWLPYVLDLESGKCREGNLADVESFFKLGDYLENIHFMDWAVWPRDIPEALVHVYGLFLGFKNTTKPLDGYIYGEKPAEDNIRMASVVAGGEEELRRRPLLLTIENPTSPLQHSKEAIEGLMVYAKYNQPLVIASEAQSGTTAPATLAGLLVQQNAEVLSGIVLAELVNPGTPVLYGTVSTIANMKSGNIALGAMETGLINAATAQLARYYGLPSRGIGGTTDSMIPDIQAGLEKAATLMMAALAGINLIYSFAGSLESTLTVSYEQLVIDNELAGMVSRALKGIKVNDETLAVDVIKKVGPGNHYLTQRHTLENFRKEHYIPRILNREKRKTWENAGSKDLREIAREEVKRILKTHQPEPLDRDVEKELKRIIEEVEKRETQKM</sequence>
<organism evidence="5 6">
    <name type="scientific">Hadarchaeum yellowstonense</name>
    <dbReference type="NCBI Taxonomy" id="1776334"/>
    <lineage>
        <taxon>Archaea</taxon>
        <taxon>Methanobacteriati</taxon>
        <taxon>Candidatus Hadarchaeota</taxon>
        <taxon>Candidatus Hadarchaeia</taxon>
        <taxon>Candidatus Hadarchaeales</taxon>
        <taxon>Candidatus Hadarchaeaceae</taxon>
        <taxon>Candidatus Hadarchaeum</taxon>
    </lineage>
</organism>
<evidence type="ECO:0000256" key="4">
    <source>
        <dbReference type="PIRNR" id="PIRNR037567"/>
    </source>
</evidence>
<dbReference type="UniPathway" id="UPA00645"/>
<evidence type="ECO:0000313" key="6">
    <source>
        <dbReference type="Proteomes" id="UP000074294"/>
    </source>
</evidence>
<dbReference type="GO" id="GO:0043834">
    <property type="term" value="F:trimethylamine methyltransferase activity"/>
    <property type="evidence" value="ECO:0007669"/>
    <property type="project" value="UniProtKB-EC"/>
</dbReference>
<dbReference type="PIRSF" id="PIRSF037567">
    <property type="entry name" value="MTTB_MeTrfase"/>
    <property type="match status" value="1"/>
</dbReference>
<dbReference type="GO" id="GO:0015948">
    <property type="term" value="P:methanogenesis"/>
    <property type="evidence" value="ECO:0007669"/>
    <property type="project" value="UniProtKB-UniRule"/>
</dbReference>
<proteinExistence type="inferred from homology"/>
<dbReference type="EMBL" id="LQMQ01000011">
    <property type="protein sequence ID" value="KUO42027.1"/>
    <property type="molecule type" value="Genomic_DNA"/>
</dbReference>
<protein>
    <recommendedName>
        <fullName evidence="4">Trimethylamine methyltransferase</fullName>
        <ecNumber evidence="4">2.1.1.250</ecNumber>
    </recommendedName>
</protein>
<dbReference type="InterPro" id="IPR010426">
    <property type="entry name" value="MTTB_MeTrfase"/>
</dbReference>
<keyword evidence="2" id="KW-0489">Methyltransferase</keyword>
<evidence type="ECO:0000313" key="5">
    <source>
        <dbReference type="EMBL" id="KUO42027.1"/>
    </source>
</evidence>
<evidence type="ECO:0000256" key="2">
    <source>
        <dbReference type="ARBA" id="ARBA00022603"/>
    </source>
</evidence>
<dbReference type="GO" id="GO:0032259">
    <property type="term" value="P:methylation"/>
    <property type="evidence" value="ECO:0007669"/>
    <property type="project" value="UniProtKB-KW"/>
</dbReference>
<comment type="similarity">
    <text evidence="1 4">Belongs to the trimethylamine methyltransferase family.</text>
</comment>
<dbReference type="Proteomes" id="UP000074294">
    <property type="component" value="Unassembled WGS sequence"/>
</dbReference>
<dbReference type="AlphaFoldDB" id="A0A147JZW2"/>
<accession>A0A147JZW2</accession>
<dbReference type="Pfam" id="PF06253">
    <property type="entry name" value="MTTB"/>
    <property type="match status" value="1"/>
</dbReference>
<keyword evidence="4" id="KW-0484">Methanogenesis</keyword>
<reference evidence="5 6" key="1">
    <citation type="journal article" date="2016" name="Nat. Microbiol.">
        <title>Genomic inference of the metabolism of cosmopolitan subsurface Archaea, Hadesarchaea.</title>
        <authorList>
            <person name="Baker B.J."/>
            <person name="Saw J.H."/>
            <person name="Lind A.E."/>
            <person name="Lazar C.S."/>
            <person name="Hinrichs K.-U."/>
            <person name="Teske A.P."/>
            <person name="Ettema T.J."/>
        </authorList>
    </citation>
    <scope>NUCLEOTIDE SEQUENCE [LARGE SCALE GENOMIC DNA]</scope>
</reference>
<comment type="catalytic activity">
    <reaction evidence="4">
        <text>Co(I)-[trimethylamine-specific corrinoid protein] + trimethylamine + H(+) = methyl-Co(III)-[trimethylamine-specific corrinoid protein] + dimethylamine</text>
        <dbReference type="Rhea" id="RHEA:39287"/>
        <dbReference type="Rhea" id="RHEA-COMP:11124"/>
        <dbReference type="Rhea" id="RHEA-COMP:11126"/>
        <dbReference type="ChEBI" id="CHEBI:15378"/>
        <dbReference type="ChEBI" id="CHEBI:58040"/>
        <dbReference type="ChEBI" id="CHEBI:58389"/>
        <dbReference type="ChEBI" id="CHEBI:85033"/>
        <dbReference type="ChEBI" id="CHEBI:85035"/>
        <dbReference type="EC" id="2.1.1.250"/>
    </reaction>
</comment>
<comment type="pathway">
    <text evidence="4">One-carbon metabolism; methanogenesis from trimethylamine.</text>
</comment>
<dbReference type="EC" id="2.1.1.250" evidence="4"/>
<name>A0A147JZW2_HADYE</name>
<evidence type="ECO:0000256" key="3">
    <source>
        <dbReference type="ARBA" id="ARBA00022679"/>
    </source>
</evidence>
<dbReference type="Gene3D" id="3.20.20.480">
    <property type="entry name" value="Trimethylamine methyltransferase-like"/>
    <property type="match status" value="1"/>
</dbReference>